<dbReference type="Proteomes" id="UP001323798">
    <property type="component" value="Chromosome"/>
</dbReference>
<feature type="transmembrane region" description="Helical" evidence="1">
    <location>
        <begin position="28"/>
        <end position="48"/>
    </location>
</feature>
<dbReference type="EMBL" id="CP139368">
    <property type="protein sequence ID" value="WPR90162.1"/>
    <property type="molecule type" value="Genomic_DNA"/>
</dbReference>
<name>A0ABZ0SL86_9MICO</name>
<keyword evidence="1" id="KW-0812">Transmembrane</keyword>
<evidence type="ECO:0000313" key="2">
    <source>
        <dbReference type="EMBL" id="WPR90162.1"/>
    </source>
</evidence>
<evidence type="ECO:0000313" key="3">
    <source>
        <dbReference type="Proteomes" id="UP001323798"/>
    </source>
</evidence>
<keyword evidence="1" id="KW-1133">Transmembrane helix</keyword>
<protein>
    <recommendedName>
        <fullName evidence="4">LPXTG cell wall anchor domain-containing protein</fullName>
    </recommendedName>
</protein>
<gene>
    <name evidence="2" type="ORF">SM116_02420</name>
</gene>
<dbReference type="RefSeq" id="WP_320942875.1">
    <property type="nucleotide sequence ID" value="NZ_BAABEU010000003.1"/>
</dbReference>
<evidence type="ECO:0000256" key="1">
    <source>
        <dbReference type="SAM" id="Phobius"/>
    </source>
</evidence>
<evidence type="ECO:0008006" key="4">
    <source>
        <dbReference type="Google" id="ProtNLM"/>
    </source>
</evidence>
<keyword evidence="3" id="KW-1185">Reference proteome</keyword>
<accession>A0ABZ0SL86</accession>
<reference evidence="2 3" key="1">
    <citation type="submission" date="2023-11" db="EMBL/GenBank/DDBJ databases">
        <title>Genome sequence of Microbacterium rhizosphaerae KACC 19337.</title>
        <authorList>
            <person name="Choi H."/>
            <person name="Kim S."/>
            <person name="Kim Y."/>
            <person name="Kwon S.-W."/>
            <person name="Heo J."/>
        </authorList>
    </citation>
    <scope>NUCLEOTIDE SEQUENCE [LARGE SCALE GENOMIC DNA]</scope>
    <source>
        <strain evidence="2 3">KACC 19337</strain>
    </source>
</reference>
<organism evidence="2 3">
    <name type="scientific">Microbacterium rhizosphaerae</name>
    <dbReference type="NCBI Taxonomy" id="1678237"/>
    <lineage>
        <taxon>Bacteria</taxon>
        <taxon>Bacillati</taxon>
        <taxon>Actinomycetota</taxon>
        <taxon>Actinomycetes</taxon>
        <taxon>Micrococcales</taxon>
        <taxon>Microbacteriaceae</taxon>
        <taxon>Microbacterium</taxon>
    </lineage>
</organism>
<sequence length="53" mass="5735">MFLTNVYMLCFPGAAQCALGEKVDYTPAWIPVGILLVAVVIGLVVGLAQRRQQ</sequence>
<keyword evidence="1" id="KW-0472">Membrane</keyword>
<proteinExistence type="predicted"/>